<dbReference type="GeneID" id="73341210"/>
<evidence type="ECO:0000313" key="4">
    <source>
        <dbReference type="Proteomes" id="UP000830671"/>
    </source>
</evidence>
<feature type="domain" description="RNase III" evidence="2">
    <location>
        <begin position="173"/>
        <end position="334"/>
    </location>
</feature>
<feature type="compositionally biased region" description="Basic and acidic residues" evidence="1">
    <location>
        <begin position="90"/>
        <end position="118"/>
    </location>
</feature>
<accession>A0A9Q8SQJ2</accession>
<organism evidence="3 4">
    <name type="scientific">Colletotrichum lupini</name>
    <dbReference type="NCBI Taxonomy" id="145971"/>
    <lineage>
        <taxon>Eukaryota</taxon>
        <taxon>Fungi</taxon>
        <taxon>Dikarya</taxon>
        <taxon>Ascomycota</taxon>
        <taxon>Pezizomycotina</taxon>
        <taxon>Sordariomycetes</taxon>
        <taxon>Hypocreomycetidae</taxon>
        <taxon>Glomerellales</taxon>
        <taxon>Glomerellaceae</taxon>
        <taxon>Colletotrichum</taxon>
        <taxon>Colletotrichum acutatum species complex</taxon>
    </lineage>
</organism>
<dbReference type="KEGG" id="clup:CLUP02_07205"/>
<feature type="region of interest" description="Disordered" evidence="1">
    <location>
        <begin position="85"/>
        <end position="119"/>
    </location>
</feature>
<dbReference type="Pfam" id="PF14622">
    <property type="entry name" value="Ribonucleas_3_3"/>
    <property type="match status" value="1"/>
</dbReference>
<dbReference type="InterPro" id="IPR036389">
    <property type="entry name" value="RNase_III_sf"/>
</dbReference>
<dbReference type="FunFam" id="1.10.1520.10:FF:000018">
    <property type="entry name" value="RNase III domain protein"/>
    <property type="match status" value="1"/>
</dbReference>
<dbReference type="EMBL" id="CP019476">
    <property type="protein sequence ID" value="UQC81719.1"/>
    <property type="molecule type" value="Genomic_DNA"/>
</dbReference>
<proteinExistence type="predicted"/>
<evidence type="ECO:0000313" key="3">
    <source>
        <dbReference type="EMBL" id="UQC81719.1"/>
    </source>
</evidence>
<dbReference type="Proteomes" id="UP000830671">
    <property type="component" value="Chromosome 4"/>
</dbReference>
<keyword evidence="4" id="KW-1185">Reference proteome</keyword>
<dbReference type="SUPFAM" id="SSF69065">
    <property type="entry name" value="RNase III domain-like"/>
    <property type="match status" value="1"/>
</dbReference>
<dbReference type="GO" id="GO:0032543">
    <property type="term" value="P:mitochondrial translation"/>
    <property type="evidence" value="ECO:0007669"/>
    <property type="project" value="InterPro"/>
</dbReference>
<dbReference type="InterPro" id="IPR040030">
    <property type="entry name" value="Ribosomal_mL57"/>
</dbReference>
<gene>
    <name evidence="3" type="ORF">CLUP02_07205</name>
</gene>
<dbReference type="GO" id="GO:0006396">
    <property type="term" value="P:RNA processing"/>
    <property type="evidence" value="ECO:0007669"/>
    <property type="project" value="InterPro"/>
</dbReference>
<name>A0A9Q8SQJ2_9PEZI</name>
<dbReference type="PANTHER" id="PTHR28160:SF1">
    <property type="entry name" value="LARGE RIBOSOMAL SUBUNIT PROTEIN ML57"/>
    <property type="match status" value="1"/>
</dbReference>
<dbReference type="PANTHER" id="PTHR28160">
    <property type="entry name" value="54S RIBOSOMAL PROTEIN L15, MITOCHONDRIAL"/>
    <property type="match status" value="1"/>
</dbReference>
<dbReference type="Gene3D" id="1.10.1520.10">
    <property type="entry name" value="Ribonuclease III domain"/>
    <property type="match status" value="2"/>
</dbReference>
<evidence type="ECO:0000259" key="2">
    <source>
        <dbReference type="Pfam" id="PF14622"/>
    </source>
</evidence>
<dbReference type="GO" id="GO:0003735">
    <property type="term" value="F:structural constituent of ribosome"/>
    <property type="evidence" value="ECO:0007669"/>
    <property type="project" value="InterPro"/>
</dbReference>
<dbReference type="GO" id="GO:0004525">
    <property type="term" value="F:ribonuclease III activity"/>
    <property type="evidence" value="ECO:0007669"/>
    <property type="project" value="InterPro"/>
</dbReference>
<feature type="compositionally biased region" description="Polar residues" evidence="1">
    <location>
        <begin position="49"/>
        <end position="58"/>
    </location>
</feature>
<dbReference type="AlphaFoldDB" id="A0A9Q8SQJ2"/>
<dbReference type="InterPro" id="IPR000999">
    <property type="entry name" value="RNase_III_dom"/>
</dbReference>
<feature type="region of interest" description="Disordered" evidence="1">
    <location>
        <begin position="32"/>
        <end position="58"/>
    </location>
</feature>
<reference evidence="3" key="1">
    <citation type="journal article" date="2021" name="Mol. Plant Microbe Interact.">
        <title>Complete Genome Sequence of the Plant-Pathogenic Fungus Colletotrichum lupini.</title>
        <authorList>
            <person name="Baroncelli R."/>
            <person name="Pensec F."/>
            <person name="Da Lio D."/>
            <person name="Boufleur T."/>
            <person name="Vicente I."/>
            <person name="Sarrocco S."/>
            <person name="Picot A."/>
            <person name="Baraldi E."/>
            <person name="Sukno S."/>
            <person name="Thon M."/>
            <person name="Le Floch G."/>
        </authorList>
    </citation>
    <scope>NUCLEOTIDE SEQUENCE</scope>
    <source>
        <strain evidence="3">IMI 504893</strain>
    </source>
</reference>
<dbReference type="GO" id="GO:0005762">
    <property type="term" value="C:mitochondrial large ribosomal subunit"/>
    <property type="evidence" value="ECO:0007669"/>
    <property type="project" value="InterPro"/>
</dbReference>
<sequence>MPRDVEKLFRAPIAKKFPASGALAIRRYAHTEIRTTPSSLPRRPPPMATNGSRSAYSLTRQAARHCQSAANSRVVSPIQRLSRSFATTTSRKEAEAESKFDQLSRKTEEAERPDEIRQRPRWSYTPEGMKAPFSPHITKNPARSVWKVNEDPKKLDQMYVKLLGRDGDKMLPDETKWLAVTHKSFDQGRRGFNDKLAYLGKDTRLCSQPSFSRQAVILETTNRIVTGTDSSKKAIVPEKSYQRTPFEHPALTRVDNLNAEQPQKVVTKEKVEALALAAGLDKVLRWKPAKPENLSGSGQQIVLNSAVFAIVGAITLQHGAEVAGRVIRDRILRPLSANRCKTFDKKDINPSCGAREAAEAIFSSFSRSHDAVLSPDRA</sequence>
<dbReference type="RefSeq" id="XP_049143343.1">
    <property type="nucleotide sequence ID" value="XM_049286200.1"/>
</dbReference>
<evidence type="ECO:0000256" key="1">
    <source>
        <dbReference type="SAM" id="MobiDB-lite"/>
    </source>
</evidence>
<protein>
    <submittedName>
        <fullName evidence="3">RNase III domain-containing protein</fullName>
    </submittedName>
</protein>